<evidence type="ECO:0000256" key="1">
    <source>
        <dbReference type="ARBA" id="ARBA00001933"/>
    </source>
</evidence>
<protein>
    <submittedName>
        <fullName evidence="3">Uncharacterized protein</fullName>
    </submittedName>
</protein>
<dbReference type="Gene3D" id="3.40.640.10">
    <property type="entry name" value="Type I PLP-dependent aspartate aminotransferase-like (Major domain)"/>
    <property type="match status" value="1"/>
</dbReference>
<organism evidence="3">
    <name type="scientific">Sesamum calycinum</name>
    <dbReference type="NCBI Taxonomy" id="2727403"/>
    <lineage>
        <taxon>Eukaryota</taxon>
        <taxon>Viridiplantae</taxon>
        <taxon>Streptophyta</taxon>
        <taxon>Embryophyta</taxon>
        <taxon>Tracheophyta</taxon>
        <taxon>Spermatophyta</taxon>
        <taxon>Magnoliopsida</taxon>
        <taxon>eudicotyledons</taxon>
        <taxon>Gunneridae</taxon>
        <taxon>Pentapetalae</taxon>
        <taxon>asterids</taxon>
        <taxon>lamiids</taxon>
        <taxon>Lamiales</taxon>
        <taxon>Pedaliaceae</taxon>
        <taxon>Sesamum</taxon>
    </lineage>
</organism>
<dbReference type="PANTHER" id="PTHR43277">
    <property type="entry name" value="ARGININE DECARBOXYLASE"/>
    <property type="match status" value="1"/>
</dbReference>
<dbReference type="EMBL" id="JACGWM010000012">
    <property type="protein sequence ID" value="KAL0337158.1"/>
    <property type="molecule type" value="Genomic_DNA"/>
</dbReference>
<comment type="cofactor">
    <cofactor evidence="1">
        <name>pyridoxal 5'-phosphate</name>
        <dbReference type="ChEBI" id="CHEBI:597326"/>
    </cofactor>
</comment>
<evidence type="ECO:0000313" key="3">
    <source>
        <dbReference type="EMBL" id="KAL0337158.1"/>
    </source>
</evidence>
<keyword evidence="2" id="KW-0663">Pyridoxal phosphate</keyword>
<dbReference type="InterPro" id="IPR015421">
    <property type="entry name" value="PyrdxlP-dep_Trfase_major"/>
</dbReference>
<dbReference type="InterPro" id="IPR052357">
    <property type="entry name" value="Orn_Lys_Arg_decarboxylase-I"/>
</dbReference>
<gene>
    <name evidence="3" type="ORF">Scaly_1990900</name>
</gene>
<reference evidence="3" key="2">
    <citation type="journal article" date="2024" name="Plant">
        <title>Genomic evolution and insights into agronomic trait innovations of Sesamum species.</title>
        <authorList>
            <person name="Miao H."/>
            <person name="Wang L."/>
            <person name="Qu L."/>
            <person name="Liu H."/>
            <person name="Sun Y."/>
            <person name="Le M."/>
            <person name="Wang Q."/>
            <person name="Wei S."/>
            <person name="Zheng Y."/>
            <person name="Lin W."/>
            <person name="Duan Y."/>
            <person name="Cao H."/>
            <person name="Xiong S."/>
            <person name="Wang X."/>
            <person name="Wei L."/>
            <person name="Li C."/>
            <person name="Ma Q."/>
            <person name="Ju M."/>
            <person name="Zhao R."/>
            <person name="Li G."/>
            <person name="Mu C."/>
            <person name="Tian Q."/>
            <person name="Mei H."/>
            <person name="Zhang T."/>
            <person name="Gao T."/>
            <person name="Zhang H."/>
        </authorList>
    </citation>
    <scope>NUCLEOTIDE SEQUENCE</scope>
    <source>
        <strain evidence="3">KEN8</strain>
    </source>
</reference>
<accession>A0AAW2N1V1</accession>
<sequence length="113" mass="12270">MSAIGIGGALERLQLAQGEKQEHKGQSGILEIETTDNIIRNDNQKVKSCRSPPLVSALKASAEENAASFHFPGHNRGQAAPSSLTQLIGERPFLHDLPELPELDNLFAPEDLF</sequence>
<comment type="caution">
    <text evidence="3">The sequence shown here is derived from an EMBL/GenBank/DDBJ whole genome shotgun (WGS) entry which is preliminary data.</text>
</comment>
<dbReference type="AlphaFoldDB" id="A0AAW2N1V1"/>
<evidence type="ECO:0000256" key="2">
    <source>
        <dbReference type="ARBA" id="ARBA00022898"/>
    </source>
</evidence>
<proteinExistence type="predicted"/>
<name>A0AAW2N1V1_9LAMI</name>
<reference evidence="3" key="1">
    <citation type="submission" date="2020-06" db="EMBL/GenBank/DDBJ databases">
        <authorList>
            <person name="Li T."/>
            <person name="Hu X."/>
            <person name="Zhang T."/>
            <person name="Song X."/>
            <person name="Zhang H."/>
            <person name="Dai N."/>
            <person name="Sheng W."/>
            <person name="Hou X."/>
            <person name="Wei L."/>
        </authorList>
    </citation>
    <scope>NUCLEOTIDE SEQUENCE</scope>
    <source>
        <strain evidence="3">KEN8</strain>
        <tissue evidence="3">Leaf</tissue>
    </source>
</reference>
<dbReference type="PANTHER" id="PTHR43277:SF4">
    <property type="entry name" value="ARGININE DECARBOXYLASE"/>
    <property type="match status" value="1"/>
</dbReference>